<sequence length="272" mass="31618">MYSVPEIQNIHARLQELYPHGTILLCGSHLTGEARADSDLDFTLLADNFYYFNYYRGHKNLIVEIKKQHPNVHLTIWPRWYAALGWHYVYGRDIYGNIFHSPLNKKFWTRTRLKLAFFAWLKGMSTNDVKSFVQLAKRLAIMQIINSTSTPIVDLDFSKRFVMENADKLAMPGKKALLAAVQLTAVPDAVLQAELSRILRQTTADFARHLDFSLVNYLSYNLKFLSRGSGRFLWKNPDRYIITEMMHGIETKEDLVALYQRIEKIVFPIIVL</sequence>
<reference evidence="2 3" key="1">
    <citation type="journal article" date="2016" name="Nat. Commun.">
        <title>Thousands of microbial genomes shed light on interconnected biogeochemical processes in an aquifer system.</title>
        <authorList>
            <person name="Anantharaman K."/>
            <person name="Brown C.T."/>
            <person name="Hug L.A."/>
            <person name="Sharon I."/>
            <person name="Castelle C.J."/>
            <person name="Probst A.J."/>
            <person name="Thomas B.C."/>
            <person name="Singh A."/>
            <person name="Wilkins M.J."/>
            <person name="Karaoz U."/>
            <person name="Brodie E.L."/>
            <person name="Williams K.H."/>
            <person name="Hubbard S.S."/>
            <person name="Banfield J.F."/>
        </authorList>
    </citation>
    <scope>NUCLEOTIDE SEQUENCE [LARGE SCALE GENOMIC DNA]</scope>
</reference>
<dbReference type="SUPFAM" id="SSF81301">
    <property type="entry name" value="Nucleotidyltransferase"/>
    <property type="match status" value="1"/>
</dbReference>
<dbReference type="Gene3D" id="3.30.460.10">
    <property type="entry name" value="Beta Polymerase, domain 2"/>
    <property type="match status" value="1"/>
</dbReference>
<proteinExistence type="predicted"/>
<dbReference type="GO" id="GO:0016779">
    <property type="term" value="F:nucleotidyltransferase activity"/>
    <property type="evidence" value="ECO:0007669"/>
    <property type="project" value="InterPro"/>
</dbReference>
<evidence type="ECO:0000313" key="3">
    <source>
        <dbReference type="Proteomes" id="UP000177803"/>
    </source>
</evidence>
<accession>A0A1F6NL62</accession>
<dbReference type="InterPro" id="IPR043519">
    <property type="entry name" value="NT_sf"/>
</dbReference>
<dbReference type="EMBL" id="MFQR01000025">
    <property type="protein sequence ID" value="OGH84384.1"/>
    <property type="molecule type" value="Genomic_DNA"/>
</dbReference>
<comment type="caution">
    <text evidence="2">The sequence shown here is derived from an EMBL/GenBank/DDBJ whole genome shotgun (WGS) entry which is preliminary data.</text>
</comment>
<organism evidence="2 3">
    <name type="scientific">Candidatus Magasanikbacteria bacterium RIFOXYA2_FULL_44_8</name>
    <dbReference type="NCBI Taxonomy" id="1798696"/>
    <lineage>
        <taxon>Bacteria</taxon>
        <taxon>Candidatus Magasanikiibacteriota</taxon>
    </lineage>
</organism>
<feature type="domain" description="Polymerase nucleotidyl transferase" evidence="1">
    <location>
        <begin position="10"/>
        <end position="73"/>
    </location>
</feature>
<dbReference type="Pfam" id="PF01909">
    <property type="entry name" value="NTP_transf_2"/>
    <property type="match status" value="1"/>
</dbReference>
<dbReference type="AlphaFoldDB" id="A0A1F6NL62"/>
<dbReference type="InterPro" id="IPR002934">
    <property type="entry name" value="Polymerase_NTP_transf_dom"/>
</dbReference>
<name>A0A1F6NL62_9BACT</name>
<dbReference type="Proteomes" id="UP000177803">
    <property type="component" value="Unassembled WGS sequence"/>
</dbReference>
<protein>
    <recommendedName>
        <fullName evidence="1">Polymerase nucleotidyl transferase domain-containing protein</fullName>
    </recommendedName>
</protein>
<gene>
    <name evidence="2" type="ORF">A2261_00065</name>
</gene>
<evidence type="ECO:0000313" key="2">
    <source>
        <dbReference type="EMBL" id="OGH84384.1"/>
    </source>
</evidence>
<evidence type="ECO:0000259" key="1">
    <source>
        <dbReference type="Pfam" id="PF01909"/>
    </source>
</evidence>